<organism evidence="5 6">
    <name type="scientific">Gnomoniopsis smithogilvyi</name>
    <dbReference type="NCBI Taxonomy" id="1191159"/>
    <lineage>
        <taxon>Eukaryota</taxon>
        <taxon>Fungi</taxon>
        <taxon>Dikarya</taxon>
        <taxon>Ascomycota</taxon>
        <taxon>Pezizomycotina</taxon>
        <taxon>Sordariomycetes</taxon>
        <taxon>Sordariomycetidae</taxon>
        <taxon>Diaporthales</taxon>
        <taxon>Gnomoniaceae</taxon>
        <taxon>Gnomoniopsis</taxon>
    </lineage>
</organism>
<dbReference type="GO" id="GO:0006351">
    <property type="term" value="P:DNA-templated transcription"/>
    <property type="evidence" value="ECO:0007669"/>
    <property type="project" value="InterPro"/>
</dbReference>
<reference evidence="5" key="1">
    <citation type="submission" date="2022-10" db="EMBL/GenBank/DDBJ databases">
        <title>Tapping the CABI collections for fungal endophytes: first genome assemblies for Collariella, Neodidymelliopsis, Ascochyta clinopodiicola, Didymella pomorum, Didymosphaeria variabile, Neocosmospora piperis and Neocucurbitaria cava.</title>
        <authorList>
            <person name="Hill R."/>
        </authorList>
    </citation>
    <scope>NUCLEOTIDE SEQUENCE</scope>
    <source>
        <strain evidence="5">IMI 355082</strain>
    </source>
</reference>
<dbReference type="AlphaFoldDB" id="A0A9W8Z0G9"/>
<gene>
    <name evidence="5" type="ORF">N0V93_004083</name>
</gene>
<dbReference type="GO" id="GO:0008270">
    <property type="term" value="F:zinc ion binding"/>
    <property type="evidence" value="ECO:0007669"/>
    <property type="project" value="InterPro"/>
</dbReference>
<dbReference type="CDD" id="cd12148">
    <property type="entry name" value="fungal_TF_MHR"/>
    <property type="match status" value="1"/>
</dbReference>
<dbReference type="Proteomes" id="UP001140453">
    <property type="component" value="Unassembled WGS sequence"/>
</dbReference>
<dbReference type="PANTHER" id="PTHR31001">
    <property type="entry name" value="UNCHARACTERIZED TRANSCRIPTIONAL REGULATORY PROTEIN"/>
    <property type="match status" value="1"/>
</dbReference>
<evidence type="ECO:0000259" key="4">
    <source>
        <dbReference type="SMART" id="SM00906"/>
    </source>
</evidence>
<keyword evidence="6" id="KW-1185">Reference proteome</keyword>
<proteinExistence type="predicted"/>
<evidence type="ECO:0000256" key="3">
    <source>
        <dbReference type="SAM" id="MobiDB-lite"/>
    </source>
</evidence>
<comment type="caution">
    <text evidence="5">The sequence shown here is derived from an EMBL/GenBank/DDBJ whole genome shotgun (WGS) entry which is preliminary data.</text>
</comment>
<dbReference type="EMBL" id="JAPEVB010000002">
    <property type="protein sequence ID" value="KAJ4394863.1"/>
    <property type="molecule type" value="Genomic_DNA"/>
</dbReference>
<feature type="region of interest" description="Disordered" evidence="3">
    <location>
        <begin position="590"/>
        <end position="614"/>
    </location>
</feature>
<evidence type="ECO:0000256" key="2">
    <source>
        <dbReference type="ARBA" id="ARBA00023242"/>
    </source>
</evidence>
<dbReference type="SMART" id="SM00906">
    <property type="entry name" value="Fungal_trans"/>
    <property type="match status" value="1"/>
</dbReference>
<sequence length="648" mass="72803">MWIMLLDEARSKEKAYHILYRSKEQVGPTPDPEIELSRGLSRLGYAPTSDTIAFTRKALDLSMLDGGKSINSEPVNKALGSVLPKIYTDMLVKNFLDVANYQYYTCFPAQLTAQCSEWWEGRAAGRQLNPELTCLLLQVCASSTQFLEDDLRNKLETELGDKAQTLTERFHTAALELSASIPRGEVQDAIIMVQQLFLAAVWYKYEAKMIEAWHALGSAIRAAQESGMHKDSNSDALSEFDQEMRRRLWCIIWNADWQMSGVLSRPVHTDQKDMRLGLPSRLEGNADPEVPTPIASVAYQAQIGVIISPLFRELGHNNSVDLTLKIEKEVEKWMDTFPPVLRDYRPNKDWDEKYPYVPFMRCQLNVVAYSFLLGPLKAYLIGASDLEIKGTRQESDLRAKGVDACLDLLDAAERFYKLIYPACVKYFFILFFIFDGATVLCSALAHDLDRTLPKRDRVVLALRNSMDLLEGVSHLSQTAIISAAVLKKLIIVLPLTAHERMILGWEDRRKRIKTGSNTSTESGTLYATSNSPARTGSSSGLTSLPEWDKCASTQQSFDRDPALDSALEFNPARMPIMLPEPPEFNMSFSDAEVPSTNSGPEHLHEQAQMQPHPLGADVPAAESSVSTEVPLEHLQNLWDWGYLNMELP</sequence>
<accession>A0A9W8Z0G9</accession>
<dbReference type="InterPro" id="IPR007219">
    <property type="entry name" value="XnlR_reg_dom"/>
</dbReference>
<dbReference type="PANTHER" id="PTHR31001:SF84">
    <property type="entry name" value="FUNGAL SPECIFIC TRANSCRIPTION FACTOR"/>
    <property type="match status" value="1"/>
</dbReference>
<dbReference type="Pfam" id="PF04082">
    <property type="entry name" value="Fungal_trans"/>
    <property type="match status" value="1"/>
</dbReference>
<dbReference type="GO" id="GO:0003677">
    <property type="term" value="F:DNA binding"/>
    <property type="evidence" value="ECO:0007669"/>
    <property type="project" value="InterPro"/>
</dbReference>
<dbReference type="GO" id="GO:0005634">
    <property type="term" value="C:nucleus"/>
    <property type="evidence" value="ECO:0007669"/>
    <property type="project" value="UniProtKB-SubCell"/>
</dbReference>
<evidence type="ECO:0000256" key="1">
    <source>
        <dbReference type="ARBA" id="ARBA00004123"/>
    </source>
</evidence>
<name>A0A9W8Z0G9_9PEZI</name>
<protein>
    <recommendedName>
        <fullName evidence="4">Xylanolytic transcriptional activator regulatory domain-containing protein</fullName>
    </recommendedName>
</protein>
<comment type="subcellular location">
    <subcellularLocation>
        <location evidence="1">Nucleus</location>
    </subcellularLocation>
</comment>
<evidence type="ECO:0000313" key="6">
    <source>
        <dbReference type="Proteomes" id="UP001140453"/>
    </source>
</evidence>
<feature type="domain" description="Xylanolytic transcriptional activator regulatory" evidence="4">
    <location>
        <begin position="212"/>
        <end position="285"/>
    </location>
</feature>
<feature type="region of interest" description="Disordered" evidence="3">
    <location>
        <begin position="514"/>
        <end position="542"/>
    </location>
</feature>
<keyword evidence="2" id="KW-0539">Nucleus</keyword>
<dbReference type="InterPro" id="IPR050613">
    <property type="entry name" value="Sec_Metabolite_Reg"/>
</dbReference>
<evidence type="ECO:0000313" key="5">
    <source>
        <dbReference type="EMBL" id="KAJ4394863.1"/>
    </source>
</evidence>
<dbReference type="OrthoDB" id="5344325at2759"/>